<feature type="compositionally biased region" description="Basic residues" evidence="1">
    <location>
        <begin position="72"/>
        <end position="100"/>
    </location>
</feature>
<reference evidence="2" key="1">
    <citation type="journal article" date="2023" name="Mol. Phylogenet. Evol.">
        <title>Genome-scale phylogeny and comparative genomics of the fungal order Sordariales.</title>
        <authorList>
            <person name="Hensen N."/>
            <person name="Bonometti L."/>
            <person name="Westerberg I."/>
            <person name="Brannstrom I.O."/>
            <person name="Guillou S."/>
            <person name="Cros-Aarteil S."/>
            <person name="Calhoun S."/>
            <person name="Haridas S."/>
            <person name="Kuo A."/>
            <person name="Mondo S."/>
            <person name="Pangilinan J."/>
            <person name="Riley R."/>
            <person name="LaButti K."/>
            <person name="Andreopoulos B."/>
            <person name="Lipzen A."/>
            <person name="Chen C."/>
            <person name="Yan M."/>
            <person name="Daum C."/>
            <person name="Ng V."/>
            <person name="Clum A."/>
            <person name="Steindorff A."/>
            <person name="Ohm R.A."/>
            <person name="Martin F."/>
            <person name="Silar P."/>
            <person name="Natvig D.O."/>
            <person name="Lalanne C."/>
            <person name="Gautier V."/>
            <person name="Ament-Velasquez S.L."/>
            <person name="Kruys A."/>
            <person name="Hutchinson M.I."/>
            <person name="Powell A.J."/>
            <person name="Barry K."/>
            <person name="Miller A.N."/>
            <person name="Grigoriev I.V."/>
            <person name="Debuchy R."/>
            <person name="Gladieux P."/>
            <person name="Hiltunen Thoren M."/>
            <person name="Johannesson H."/>
        </authorList>
    </citation>
    <scope>NUCLEOTIDE SEQUENCE</scope>
    <source>
        <strain evidence="2">CBS 955.72</strain>
    </source>
</reference>
<evidence type="ECO:0000313" key="3">
    <source>
        <dbReference type="Proteomes" id="UP001275084"/>
    </source>
</evidence>
<feature type="compositionally biased region" description="Basic and acidic residues" evidence="1">
    <location>
        <begin position="35"/>
        <end position="46"/>
    </location>
</feature>
<keyword evidence="3" id="KW-1185">Reference proteome</keyword>
<feature type="region of interest" description="Disordered" evidence="1">
    <location>
        <begin position="35"/>
        <end position="154"/>
    </location>
</feature>
<name>A0AAJ0HBJ5_9PEZI</name>
<evidence type="ECO:0000313" key="2">
    <source>
        <dbReference type="EMBL" id="KAK3346300.1"/>
    </source>
</evidence>
<protein>
    <submittedName>
        <fullName evidence="2">Uncharacterized protein</fullName>
    </submittedName>
</protein>
<reference evidence="2" key="2">
    <citation type="submission" date="2023-06" db="EMBL/GenBank/DDBJ databases">
        <authorList>
            <consortium name="Lawrence Berkeley National Laboratory"/>
            <person name="Haridas S."/>
            <person name="Hensen N."/>
            <person name="Bonometti L."/>
            <person name="Westerberg I."/>
            <person name="Brannstrom I.O."/>
            <person name="Guillou S."/>
            <person name="Cros-Aarteil S."/>
            <person name="Calhoun S."/>
            <person name="Kuo A."/>
            <person name="Mondo S."/>
            <person name="Pangilinan J."/>
            <person name="Riley R."/>
            <person name="Labutti K."/>
            <person name="Andreopoulos B."/>
            <person name="Lipzen A."/>
            <person name="Chen C."/>
            <person name="Yanf M."/>
            <person name="Daum C."/>
            <person name="Ng V."/>
            <person name="Clum A."/>
            <person name="Steindorff A."/>
            <person name="Ohm R."/>
            <person name="Martin F."/>
            <person name="Silar P."/>
            <person name="Natvig D."/>
            <person name="Lalanne C."/>
            <person name="Gautier V."/>
            <person name="Ament-Velasquez S.L."/>
            <person name="Kruys A."/>
            <person name="Hutchinson M.I."/>
            <person name="Powell A.J."/>
            <person name="Barry K."/>
            <person name="Miller A.N."/>
            <person name="Grigoriev I.V."/>
            <person name="Debuchy R."/>
            <person name="Gladieux P."/>
            <person name="Thoren M.H."/>
            <person name="Johannesson H."/>
        </authorList>
    </citation>
    <scope>NUCLEOTIDE SEQUENCE</scope>
    <source>
        <strain evidence="2">CBS 955.72</strain>
    </source>
</reference>
<accession>A0AAJ0HBJ5</accession>
<evidence type="ECO:0000256" key="1">
    <source>
        <dbReference type="SAM" id="MobiDB-lite"/>
    </source>
</evidence>
<comment type="caution">
    <text evidence="2">The sequence shown here is derived from an EMBL/GenBank/DDBJ whole genome shotgun (WGS) entry which is preliminary data.</text>
</comment>
<sequence length="358" mass="40585">MDTHLPQERRGPQIYVHVEFGVSWTRKAPKNHEVTYRSRGLRERTPHFPRQVPAPNTNYLSAIRDFEERQSRNRQPRHLHPSAHAHAHDHHNHHNHHSHHQLQEYYQTEDRQQRRHHQPMIQEQPRMSRGESRPSHERGRSAPPPIGDNPWDVNILRDHAAGPESSASQNQLPSDQWKALPAEPSKFRLGEGGMPWSAWSNPLEYDPNADERDVDEETMSTRSGPAVESLSPYATNPGMVSVFSPGPTTAQPVDSGRARELGALSAAMMTVDNGFEHQWWNNGPREAVAAGDLRNQDTRDLFSAASLGWSGVDAFRDDEHTLVAASLVSPLSESELSPPLAFQSLHRSLSTRSEELWR</sequence>
<dbReference type="Proteomes" id="UP001275084">
    <property type="component" value="Unassembled WGS sequence"/>
</dbReference>
<organism evidence="2 3">
    <name type="scientific">Lasiosphaeria hispida</name>
    <dbReference type="NCBI Taxonomy" id="260671"/>
    <lineage>
        <taxon>Eukaryota</taxon>
        <taxon>Fungi</taxon>
        <taxon>Dikarya</taxon>
        <taxon>Ascomycota</taxon>
        <taxon>Pezizomycotina</taxon>
        <taxon>Sordariomycetes</taxon>
        <taxon>Sordariomycetidae</taxon>
        <taxon>Sordariales</taxon>
        <taxon>Lasiosphaeriaceae</taxon>
        <taxon>Lasiosphaeria</taxon>
    </lineage>
</organism>
<dbReference type="EMBL" id="JAUIQD010000006">
    <property type="protein sequence ID" value="KAK3346300.1"/>
    <property type="molecule type" value="Genomic_DNA"/>
</dbReference>
<feature type="compositionally biased region" description="Basic and acidic residues" evidence="1">
    <location>
        <begin position="126"/>
        <end position="140"/>
    </location>
</feature>
<proteinExistence type="predicted"/>
<gene>
    <name evidence="2" type="ORF">B0T25DRAFT_459961</name>
</gene>
<dbReference type="AlphaFoldDB" id="A0AAJ0HBJ5"/>